<dbReference type="OrthoDB" id="5772781at2759"/>
<evidence type="ECO:0000313" key="3">
    <source>
        <dbReference type="EMBL" id="KXJ86876.1"/>
    </source>
</evidence>
<sequence>MPTEADPRAPTNSVPESPIAYVDDAILRGLPKGTEIIRIAPSGTSQWARTAKIETINARGKNSSYFIKVRQGSSGKNGSRAEFQSMAALNKIMPDLVVRPIAWGAYDSLEDTWFFVMDFHQLSNDIPDPEPFVRLVSELHKNGTAPDGKFGTPWAVYGADGRRQLYKPTDTWEECFTFMLRRTLRYEIATQGPDTEIETMYATILDKVAPRLLRPLEAEGRTVEPRLCHGDLWDGNVSVDINTGNPIIFDAIPLYAHHEFELCTMRVPYHRMQQAYIDEYVKHARMSEPIEDFDDRLWLYYLYFNSRSSSCYSGNLQYRIQSKHCMRRLIEKHGDGYEGYLARREG</sequence>
<dbReference type="InParanoid" id="A0A136IPM2"/>
<dbReference type="InterPro" id="IPR016477">
    <property type="entry name" value="Fructo-/Ketosamine-3-kinase"/>
</dbReference>
<evidence type="ECO:0000256" key="2">
    <source>
        <dbReference type="ARBA" id="ARBA00048655"/>
    </source>
</evidence>
<accession>A0A136IPM2</accession>
<dbReference type="EMBL" id="KQ964265">
    <property type="protein sequence ID" value="KXJ86876.1"/>
    <property type="molecule type" value="Genomic_DNA"/>
</dbReference>
<keyword evidence="3" id="KW-0418">Kinase</keyword>
<proteinExistence type="predicted"/>
<dbReference type="GO" id="GO:0016301">
    <property type="term" value="F:kinase activity"/>
    <property type="evidence" value="ECO:0007669"/>
    <property type="project" value="UniProtKB-KW"/>
</dbReference>
<evidence type="ECO:0000256" key="1">
    <source>
        <dbReference type="ARBA" id="ARBA00011961"/>
    </source>
</evidence>
<organism evidence="3 4">
    <name type="scientific">Microdochium bolleyi</name>
    <dbReference type="NCBI Taxonomy" id="196109"/>
    <lineage>
        <taxon>Eukaryota</taxon>
        <taxon>Fungi</taxon>
        <taxon>Dikarya</taxon>
        <taxon>Ascomycota</taxon>
        <taxon>Pezizomycotina</taxon>
        <taxon>Sordariomycetes</taxon>
        <taxon>Xylariomycetidae</taxon>
        <taxon>Xylariales</taxon>
        <taxon>Microdochiaceae</taxon>
        <taxon>Microdochium</taxon>
    </lineage>
</organism>
<dbReference type="PANTHER" id="PTHR12149:SF8">
    <property type="entry name" value="PROTEIN-RIBULOSAMINE 3-KINASE"/>
    <property type="match status" value="1"/>
</dbReference>
<protein>
    <recommendedName>
        <fullName evidence="1">protein-ribulosamine 3-kinase</fullName>
        <ecNumber evidence="1">2.7.1.172</ecNumber>
    </recommendedName>
</protein>
<reference evidence="4" key="1">
    <citation type="submission" date="2016-02" db="EMBL/GenBank/DDBJ databases">
        <title>Draft genome sequence of Microdochium bolleyi, a fungal endophyte of beachgrass.</title>
        <authorList>
            <consortium name="DOE Joint Genome Institute"/>
            <person name="David A.S."/>
            <person name="May G."/>
            <person name="Haridas S."/>
            <person name="Lim J."/>
            <person name="Wang M."/>
            <person name="Labutti K."/>
            <person name="Lipzen A."/>
            <person name="Barry K."/>
            <person name="Grigoriev I.V."/>
        </authorList>
    </citation>
    <scope>NUCLEOTIDE SEQUENCE [LARGE SCALE GENOMIC DNA]</scope>
    <source>
        <strain evidence="4">J235TASD1</strain>
    </source>
</reference>
<dbReference type="Pfam" id="PF03881">
    <property type="entry name" value="Fructosamin_kin"/>
    <property type="match status" value="1"/>
</dbReference>
<gene>
    <name evidence="3" type="ORF">Micbo1qcDRAFT_208655</name>
</gene>
<comment type="catalytic activity">
    <reaction evidence="2">
        <text>N(6)-D-ribulosyl-L-lysyl-[protein] + ATP = N(6)-(3-O-phospho-D-ribulosyl)-L-lysyl-[protein] + ADP + H(+)</text>
        <dbReference type="Rhea" id="RHEA:48432"/>
        <dbReference type="Rhea" id="RHEA-COMP:12103"/>
        <dbReference type="Rhea" id="RHEA-COMP:12104"/>
        <dbReference type="ChEBI" id="CHEBI:15378"/>
        <dbReference type="ChEBI" id="CHEBI:30616"/>
        <dbReference type="ChEBI" id="CHEBI:90418"/>
        <dbReference type="ChEBI" id="CHEBI:90420"/>
        <dbReference type="ChEBI" id="CHEBI:456216"/>
        <dbReference type="EC" id="2.7.1.172"/>
    </reaction>
    <physiologicalReaction direction="left-to-right" evidence="2">
        <dbReference type="Rhea" id="RHEA:48433"/>
    </physiologicalReaction>
</comment>
<dbReference type="SUPFAM" id="SSF56112">
    <property type="entry name" value="Protein kinase-like (PK-like)"/>
    <property type="match status" value="1"/>
</dbReference>
<dbReference type="Proteomes" id="UP000070501">
    <property type="component" value="Unassembled WGS sequence"/>
</dbReference>
<dbReference type="Gene3D" id="3.90.1200.10">
    <property type="match status" value="1"/>
</dbReference>
<name>A0A136IPM2_9PEZI</name>
<dbReference type="InterPro" id="IPR011009">
    <property type="entry name" value="Kinase-like_dom_sf"/>
</dbReference>
<keyword evidence="3" id="KW-0808">Transferase</keyword>
<evidence type="ECO:0000313" key="4">
    <source>
        <dbReference type="Proteomes" id="UP000070501"/>
    </source>
</evidence>
<keyword evidence="4" id="KW-1185">Reference proteome</keyword>
<dbReference type="EC" id="2.7.1.172" evidence="1"/>
<dbReference type="AlphaFoldDB" id="A0A136IPM2"/>
<dbReference type="GO" id="GO:0102193">
    <property type="term" value="F:protein-ribulosamine 3-kinase activity"/>
    <property type="evidence" value="ECO:0007669"/>
    <property type="project" value="UniProtKB-EC"/>
</dbReference>
<dbReference type="PANTHER" id="PTHR12149">
    <property type="entry name" value="FRUCTOSAMINE 3 KINASE-RELATED PROTEIN"/>
    <property type="match status" value="1"/>
</dbReference>